<sequence length="35" mass="4052">MEHHSVQYICKTVQVMEWIICCSVLVKKELSILGC</sequence>
<protein>
    <submittedName>
        <fullName evidence="1">Uncharacterized protein</fullName>
    </submittedName>
</protein>
<name>A0A0A9H6E7_ARUDO</name>
<dbReference type="EMBL" id="GBRH01166527">
    <property type="protein sequence ID" value="JAE31369.1"/>
    <property type="molecule type" value="Transcribed_RNA"/>
</dbReference>
<evidence type="ECO:0000313" key="1">
    <source>
        <dbReference type="EMBL" id="JAE31369.1"/>
    </source>
</evidence>
<dbReference type="AlphaFoldDB" id="A0A0A9H6E7"/>
<accession>A0A0A9H6E7</accession>
<proteinExistence type="predicted"/>
<reference evidence="1" key="2">
    <citation type="journal article" date="2015" name="Data Brief">
        <title>Shoot transcriptome of the giant reed, Arundo donax.</title>
        <authorList>
            <person name="Barrero R.A."/>
            <person name="Guerrero F.D."/>
            <person name="Moolhuijzen P."/>
            <person name="Goolsby J.A."/>
            <person name="Tidwell J."/>
            <person name="Bellgard S.E."/>
            <person name="Bellgard M.I."/>
        </authorList>
    </citation>
    <scope>NUCLEOTIDE SEQUENCE</scope>
    <source>
        <tissue evidence="1">Shoot tissue taken approximately 20 cm above the soil surface</tissue>
    </source>
</reference>
<organism evidence="1">
    <name type="scientific">Arundo donax</name>
    <name type="common">Giant reed</name>
    <name type="synonym">Donax arundinaceus</name>
    <dbReference type="NCBI Taxonomy" id="35708"/>
    <lineage>
        <taxon>Eukaryota</taxon>
        <taxon>Viridiplantae</taxon>
        <taxon>Streptophyta</taxon>
        <taxon>Embryophyta</taxon>
        <taxon>Tracheophyta</taxon>
        <taxon>Spermatophyta</taxon>
        <taxon>Magnoliopsida</taxon>
        <taxon>Liliopsida</taxon>
        <taxon>Poales</taxon>
        <taxon>Poaceae</taxon>
        <taxon>PACMAD clade</taxon>
        <taxon>Arundinoideae</taxon>
        <taxon>Arundineae</taxon>
        <taxon>Arundo</taxon>
    </lineage>
</organism>
<reference evidence="1" key="1">
    <citation type="submission" date="2014-09" db="EMBL/GenBank/DDBJ databases">
        <authorList>
            <person name="Magalhaes I.L.F."/>
            <person name="Oliveira U."/>
            <person name="Santos F.R."/>
            <person name="Vidigal T.H.D.A."/>
            <person name="Brescovit A.D."/>
            <person name="Santos A.J."/>
        </authorList>
    </citation>
    <scope>NUCLEOTIDE SEQUENCE</scope>
    <source>
        <tissue evidence="1">Shoot tissue taken approximately 20 cm above the soil surface</tissue>
    </source>
</reference>